<dbReference type="PANTHER" id="PTHR43222">
    <property type="entry name" value="NUDIX HYDROLASE 23"/>
    <property type="match status" value="1"/>
</dbReference>
<dbReference type="InterPro" id="IPR020476">
    <property type="entry name" value="Nudix_hydrolase"/>
</dbReference>
<comment type="caution">
    <text evidence="6">The sequence shown here is derived from an EMBL/GenBank/DDBJ whole genome shotgun (WGS) entry which is preliminary data.</text>
</comment>
<accession>A0A7Y9XN24</accession>
<keyword evidence="2 4" id="KW-0378">Hydrolase</keyword>
<dbReference type="PRINTS" id="PR00502">
    <property type="entry name" value="NUDIXFAMILY"/>
</dbReference>
<dbReference type="AlphaFoldDB" id="A0A7Y9XN24"/>
<evidence type="ECO:0000313" key="6">
    <source>
        <dbReference type="EMBL" id="NYH73022.1"/>
    </source>
</evidence>
<dbReference type="PROSITE" id="PS00893">
    <property type="entry name" value="NUDIX_BOX"/>
    <property type="match status" value="1"/>
</dbReference>
<dbReference type="RefSeq" id="WP_257026857.1">
    <property type="nucleotide sequence ID" value="NZ_JACBYV010000001.1"/>
</dbReference>
<dbReference type="Pfam" id="PF00293">
    <property type="entry name" value="NUDIX"/>
    <property type="match status" value="1"/>
</dbReference>
<keyword evidence="7" id="KW-1185">Reference proteome</keyword>
<dbReference type="PROSITE" id="PS51462">
    <property type="entry name" value="NUDIX"/>
    <property type="match status" value="1"/>
</dbReference>
<comment type="similarity">
    <text evidence="4">Belongs to the Nudix hydrolase family.</text>
</comment>
<dbReference type="InterPro" id="IPR000086">
    <property type="entry name" value="NUDIX_hydrolase_dom"/>
</dbReference>
<dbReference type="EMBL" id="JACBYV010000001">
    <property type="protein sequence ID" value="NYH73022.1"/>
    <property type="molecule type" value="Genomic_DNA"/>
</dbReference>
<dbReference type="Gene3D" id="3.90.79.10">
    <property type="entry name" value="Nucleoside Triphosphate Pyrophosphohydrolase"/>
    <property type="match status" value="1"/>
</dbReference>
<protein>
    <submittedName>
        <fullName evidence="6">8-oxo-dGTP diphosphatase</fullName>
        <ecNumber evidence="6">3.6.1.55</ecNumber>
    </submittedName>
</protein>
<evidence type="ECO:0000256" key="1">
    <source>
        <dbReference type="ARBA" id="ARBA00001946"/>
    </source>
</evidence>
<evidence type="ECO:0000256" key="3">
    <source>
        <dbReference type="ARBA" id="ARBA00022842"/>
    </source>
</evidence>
<reference evidence="6 7" key="1">
    <citation type="submission" date="2020-07" db="EMBL/GenBank/DDBJ databases">
        <title>Genomic analyses of the natural microbiome of Caenorhabditis elegans.</title>
        <authorList>
            <person name="Samuel B."/>
        </authorList>
    </citation>
    <scope>NUCLEOTIDE SEQUENCE [LARGE SCALE GENOMIC DNA]</scope>
    <source>
        <strain evidence="6 7">BIGb0408</strain>
    </source>
</reference>
<dbReference type="CDD" id="cd04667">
    <property type="entry name" value="NUDIX_Hydrolase"/>
    <property type="match status" value="1"/>
</dbReference>
<dbReference type="EC" id="3.6.1.55" evidence="6"/>
<evidence type="ECO:0000256" key="4">
    <source>
        <dbReference type="RuleBase" id="RU003476"/>
    </source>
</evidence>
<organism evidence="6 7">
    <name type="scientific">Phytopseudomonas flavescens</name>
    <dbReference type="NCBI Taxonomy" id="29435"/>
    <lineage>
        <taxon>Bacteria</taxon>
        <taxon>Pseudomonadati</taxon>
        <taxon>Pseudomonadota</taxon>
        <taxon>Gammaproteobacteria</taxon>
        <taxon>Pseudomonadales</taxon>
        <taxon>Pseudomonadaceae</taxon>
        <taxon>Phytopseudomonas</taxon>
    </lineage>
</organism>
<dbReference type="PANTHER" id="PTHR43222:SF2">
    <property type="entry name" value="NUDIX HYDROLASE 23, CHLOROPLASTIC"/>
    <property type="match status" value="1"/>
</dbReference>
<comment type="cofactor">
    <cofactor evidence="1">
        <name>Mg(2+)</name>
        <dbReference type="ChEBI" id="CHEBI:18420"/>
    </cofactor>
</comment>
<dbReference type="SUPFAM" id="SSF55811">
    <property type="entry name" value="Nudix"/>
    <property type="match status" value="1"/>
</dbReference>
<evidence type="ECO:0000256" key="2">
    <source>
        <dbReference type="ARBA" id="ARBA00022801"/>
    </source>
</evidence>
<proteinExistence type="inferred from homology"/>
<dbReference type="Proteomes" id="UP000578688">
    <property type="component" value="Unassembled WGS sequence"/>
</dbReference>
<gene>
    <name evidence="6" type="ORF">FHR27_001632</name>
</gene>
<dbReference type="InterPro" id="IPR020084">
    <property type="entry name" value="NUDIX_hydrolase_CS"/>
</dbReference>
<dbReference type="GO" id="GO:0035539">
    <property type="term" value="F:8-oxo-7,8-dihydrodeoxyguanosine triphosphate pyrophosphatase activity"/>
    <property type="evidence" value="ECO:0007669"/>
    <property type="project" value="UniProtKB-EC"/>
</dbReference>
<dbReference type="InterPro" id="IPR015797">
    <property type="entry name" value="NUDIX_hydrolase-like_dom_sf"/>
</dbReference>
<name>A0A7Y9XN24_9GAMM</name>
<sequence length="136" mass="15036">MKMARSCKGRATVICYRDEKVLLVRKPKAKWVLPGGKIEPDEAPIEAAARELSEETGMTSEALAFIGIHKFEGRSHHVFQFSVPGSIIAQPQNEIADCQWFSLQDLGCESVKRPSIELLKLYGEPSVKPPDTGALQ</sequence>
<evidence type="ECO:0000259" key="5">
    <source>
        <dbReference type="PROSITE" id="PS51462"/>
    </source>
</evidence>
<evidence type="ECO:0000313" key="7">
    <source>
        <dbReference type="Proteomes" id="UP000578688"/>
    </source>
</evidence>
<feature type="domain" description="Nudix hydrolase" evidence="5">
    <location>
        <begin position="1"/>
        <end position="123"/>
    </location>
</feature>
<keyword evidence="3" id="KW-0460">Magnesium</keyword>